<dbReference type="Gene3D" id="2.60.40.1180">
    <property type="entry name" value="Golgi alpha-mannosidase II"/>
    <property type="match status" value="1"/>
</dbReference>
<proteinExistence type="predicted"/>
<dbReference type="Gene3D" id="3.90.400.10">
    <property type="entry name" value="Oligo-1,6-glucosidase, Domain 2"/>
    <property type="match status" value="1"/>
</dbReference>
<dbReference type="InterPro" id="IPR013780">
    <property type="entry name" value="Glyco_hydro_b"/>
</dbReference>
<comment type="caution">
    <text evidence="1">The sequence shown here is derived from an EMBL/GenBank/DDBJ whole genome shotgun (WGS) entry which is preliminary data.</text>
</comment>
<keyword evidence="2" id="KW-1185">Reference proteome</keyword>
<name>A0A412G4X5_9FIRM</name>
<accession>A0A412G4X5</accession>
<sequence>MGGSEFLRRLQPLKADMEAAYFRVYQPFHVREEDFDALLALLDEQAQKRTLNLQRTDRQTPWFKQEPAGMRLVYSDAQTPAQVHARAQELKELGVGWVLFSDVPYPYTESLRQTLRQRIGLWHKEGLAVGVDLDVASTPAEDPWALEAIQGNSAMQQRYWMISDPKLASLFSPFSKEKENGDFLWLEEIQQYVYCHPQTGGWLLDYKNPQVLALMLERFCELVSSGADAVELKHLDSMWKECKAQRLYPQVPDLFALFAAAGKLVCPEVLVLGHSEAGAKDLQILSQRAPAATGLIDAASMINGWNSLATRDTKMLQGDLVFHALNSSAIAVHPLGADQGVVWNFNAEAARMRGWDPDCHRQFLMDFYTGQALGSFAEGESDRESGRCYGTLASWAGCGRALDGHEPYELENSCRRILLVQGLSLALRGMPLLQDGDELGALNDASFRLDPKKEGDRRWLQRPVFLDDQAQRRYQPLTVEYRIFQSLKTMLQVRSADPDWNEGQEQVADVGNDAVFAFVRAVGQHRLLFLFNFTESPQYCSLTSLFNKEEQARELLTGRRICGSQESLGLKAYEFLWLIVEA</sequence>
<dbReference type="PANTHER" id="PTHR10357:SF213">
    <property type="entry name" value="ALPHA AMYLASE CATALYTIC REGION"/>
    <property type="match status" value="1"/>
</dbReference>
<protein>
    <submittedName>
        <fullName evidence="1">Uncharacterized protein</fullName>
    </submittedName>
</protein>
<dbReference type="InterPro" id="IPR017853">
    <property type="entry name" value="GH"/>
</dbReference>
<gene>
    <name evidence="1" type="ORF">DWY25_03850</name>
</gene>
<dbReference type="SUPFAM" id="SSF51011">
    <property type="entry name" value="Glycosyl hydrolase domain"/>
    <property type="match status" value="1"/>
</dbReference>
<dbReference type="EMBL" id="QRUP01000003">
    <property type="protein sequence ID" value="RGR75880.1"/>
    <property type="molecule type" value="Genomic_DNA"/>
</dbReference>
<evidence type="ECO:0000313" key="2">
    <source>
        <dbReference type="Proteomes" id="UP000284178"/>
    </source>
</evidence>
<evidence type="ECO:0000313" key="1">
    <source>
        <dbReference type="EMBL" id="RGR75880.1"/>
    </source>
</evidence>
<organism evidence="1 2">
    <name type="scientific">Holdemania filiformis</name>
    <dbReference type="NCBI Taxonomy" id="61171"/>
    <lineage>
        <taxon>Bacteria</taxon>
        <taxon>Bacillati</taxon>
        <taxon>Bacillota</taxon>
        <taxon>Erysipelotrichia</taxon>
        <taxon>Erysipelotrichales</taxon>
        <taxon>Erysipelotrichaceae</taxon>
        <taxon>Holdemania</taxon>
    </lineage>
</organism>
<dbReference type="GeneID" id="83014541"/>
<dbReference type="Gene3D" id="3.20.20.80">
    <property type="entry name" value="Glycosidases"/>
    <property type="match status" value="1"/>
</dbReference>
<dbReference type="Proteomes" id="UP000284178">
    <property type="component" value="Unassembled WGS sequence"/>
</dbReference>
<dbReference type="RefSeq" id="WP_117893901.1">
    <property type="nucleotide sequence ID" value="NZ_CABJCV010000003.1"/>
</dbReference>
<dbReference type="InterPro" id="IPR045857">
    <property type="entry name" value="O16G_dom_2"/>
</dbReference>
<dbReference type="AlphaFoldDB" id="A0A412G4X5"/>
<dbReference type="PANTHER" id="PTHR10357">
    <property type="entry name" value="ALPHA-AMYLASE FAMILY MEMBER"/>
    <property type="match status" value="1"/>
</dbReference>
<reference evidence="1 2" key="1">
    <citation type="submission" date="2018-08" db="EMBL/GenBank/DDBJ databases">
        <title>A genome reference for cultivated species of the human gut microbiota.</title>
        <authorList>
            <person name="Zou Y."/>
            <person name="Xue W."/>
            <person name="Luo G."/>
        </authorList>
    </citation>
    <scope>NUCLEOTIDE SEQUENCE [LARGE SCALE GENOMIC DNA]</scope>
    <source>
        <strain evidence="1 2">AF24-29</strain>
    </source>
</reference>
<dbReference type="SUPFAM" id="SSF51445">
    <property type="entry name" value="(Trans)glycosidases"/>
    <property type="match status" value="1"/>
</dbReference>